<dbReference type="KEGG" id="srt:Srot_0490"/>
<evidence type="ECO:0000313" key="1">
    <source>
        <dbReference type="EMBL" id="ADG96977.1"/>
    </source>
</evidence>
<name>D6ZC00_SEGRD</name>
<sequence length="81" mass="8850">MSVYDAAVADGLQDGRGEAHKLFAWRVERIRLQPHVGEAEIVPLLRADESGVTVTGSLSTSLVAEFPFTMAMPEHSPRSEK</sequence>
<dbReference type="EMBL" id="CP001958">
    <property type="protein sequence ID" value="ADG96977.1"/>
    <property type="molecule type" value="Genomic_DNA"/>
</dbReference>
<dbReference type="HOGENOM" id="CLU_2571900_0_0_11"/>
<organism evidence="1 2">
    <name type="scientific">Segniliparus rotundus (strain ATCC BAA-972 / CDC 1076 / CIP 108378 / DSM 44985 / JCM 13578)</name>
    <dbReference type="NCBI Taxonomy" id="640132"/>
    <lineage>
        <taxon>Bacteria</taxon>
        <taxon>Bacillati</taxon>
        <taxon>Actinomycetota</taxon>
        <taxon>Actinomycetes</taxon>
        <taxon>Mycobacteriales</taxon>
        <taxon>Segniliparaceae</taxon>
        <taxon>Segniliparus</taxon>
    </lineage>
</organism>
<proteinExistence type="predicted"/>
<accession>D6ZC00</accession>
<keyword evidence="2" id="KW-1185">Reference proteome</keyword>
<evidence type="ECO:0000313" key="2">
    <source>
        <dbReference type="Proteomes" id="UP000002247"/>
    </source>
</evidence>
<reference evidence="1 2" key="1">
    <citation type="journal article" date="2010" name="Stand. Genomic Sci.">
        <title>Complete genome sequence of Segniliparus rotundus type strain (CDC 1076).</title>
        <authorList>
            <person name="Sikorski J."/>
            <person name="Lapidus A."/>
            <person name="Copeland A."/>
            <person name="Misra M."/>
            <person name="Glavina Del Rio T."/>
            <person name="Nolan M."/>
            <person name="Lucas S."/>
            <person name="Chen F."/>
            <person name="Tice H."/>
            <person name="Cheng J.F."/>
            <person name="Jando M."/>
            <person name="Schneider S."/>
            <person name="Bruce D."/>
            <person name="Goodwin L."/>
            <person name="Pitluck S."/>
            <person name="Liolios K."/>
            <person name="Mikhailova N."/>
            <person name="Pati A."/>
            <person name="Ivanova N."/>
            <person name="Mavromatis K."/>
            <person name="Chen A."/>
            <person name="Palaniappan K."/>
            <person name="Chertkov O."/>
            <person name="Land M."/>
            <person name="Hauser L."/>
            <person name="Chang Y.J."/>
            <person name="Jeffries C.D."/>
            <person name="Brettin T."/>
            <person name="Detter J.C."/>
            <person name="Han C."/>
            <person name="Rohde M."/>
            <person name="Goker M."/>
            <person name="Bristow J."/>
            <person name="Eisen J.A."/>
            <person name="Markowitz V."/>
            <person name="Hugenholtz P."/>
            <person name="Kyrpides N.C."/>
            <person name="Klenk H.P."/>
        </authorList>
    </citation>
    <scope>NUCLEOTIDE SEQUENCE [LARGE SCALE GENOMIC DNA]</scope>
    <source>
        <strain evidence="2">ATCC BAA-972 / CDC 1076 / CIP 108378 / DSM 44985 / JCM 13578</strain>
    </source>
</reference>
<protein>
    <submittedName>
        <fullName evidence="1">Uncharacterized protein</fullName>
    </submittedName>
</protein>
<dbReference type="Proteomes" id="UP000002247">
    <property type="component" value="Chromosome"/>
</dbReference>
<gene>
    <name evidence="1" type="ordered locus">Srot_0490</name>
</gene>
<dbReference type="AlphaFoldDB" id="D6ZC00"/>